<proteinExistence type="predicted"/>
<keyword evidence="1" id="KW-1133">Transmembrane helix</keyword>
<reference evidence="3" key="1">
    <citation type="submission" date="2017-09" db="EMBL/GenBank/DDBJ databases">
        <title>Depth-based differentiation of microbial function through sediment-hosted aquifers and enrichment of novel symbionts in the deep terrestrial subsurface.</title>
        <authorList>
            <person name="Probst A.J."/>
            <person name="Ladd B."/>
            <person name="Jarett J.K."/>
            <person name="Geller-Mcgrath D.E."/>
            <person name="Sieber C.M.K."/>
            <person name="Emerson J.B."/>
            <person name="Anantharaman K."/>
            <person name="Thomas B.C."/>
            <person name="Malmstrom R."/>
            <person name="Stieglmeier M."/>
            <person name="Klingl A."/>
            <person name="Woyke T."/>
            <person name="Ryan C.M."/>
            <person name="Banfield J.F."/>
        </authorList>
    </citation>
    <scope>NUCLEOTIDE SEQUENCE [LARGE SCALE GENOMIC DNA]</scope>
</reference>
<evidence type="ECO:0008006" key="4">
    <source>
        <dbReference type="Google" id="ProtNLM"/>
    </source>
</evidence>
<dbReference type="AlphaFoldDB" id="A0A2M7XIH9"/>
<evidence type="ECO:0000313" key="2">
    <source>
        <dbReference type="EMBL" id="PJA47752.1"/>
    </source>
</evidence>
<dbReference type="Proteomes" id="UP000229749">
    <property type="component" value="Unassembled WGS sequence"/>
</dbReference>
<gene>
    <name evidence="2" type="ORF">CO172_00240</name>
</gene>
<keyword evidence="1" id="KW-0472">Membrane</keyword>
<feature type="transmembrane region" description="Helical" evidence="1">
    <location>
        <begin position="76"/>
        <end position="94"/>
    </location>
</feature>
<sequence>MRLKPFLIYTILITLFFWLSWGYFIFTVSPEDILLLGLFGFYFLLGCALLGIFFLFGILGRRLFRKHELFSKHIAISFRQGFLFTFLFLIALFLQSKDFLTWLTMFILVVFFSILELLFLSITSTRH</sequence>
<dbReference type="EMBL" id="PFWS01000004">
    <property type="protein sequence ID" value="PJA47752.1"/>
    <property type="molecule type" value="Genomic_DNA"/>
</dbReference>
<keyword evidence="1" id="KW-0812">Transmembrane</keyword>
<accession>A0A2M7XIH9</accession>
<comment type="caution">
    <text evidence="2">The sequence shown here is derived from an EMBL/GenBank/DDBJ whole genome shotgun (WGS) entry which is preliminary data.</text>
</comment>
<feature type="transmembrane region" description="Helical" evidence="1">
    <location>
        <begin position="100"/>
        <end position="122"/>
    </location>
</feature>
<organism evidence="2 3">
    <name type="scientific">Candidatus Uhrbacteria bacterium CG_4_9_14_3_um_filter_36_7</name>
    <dbReference type="NCBI Taxonomy" id="1975033"/>
    <lineage>
        <taxon>Bacteria</taxon>
        <taxon>Candidatus Uhriibacteriota</taxon>
    </lineage>
</organism>
<evidence type="ECO:0000256" key="1">
    <source>
        <dbReference type="SAM" id="Phobius"/>
    </source>
</evidence>
<protein>
    <recommendedName>
        <fullName evidence="4">Major facilitator superfamily (MFS) profile domain-containing protein</fullName>
    </recommendedName>
</protein>
<name>A0A2M7XIH9_9BACT</name>
<evidence type="ECO:0000313" key="3">
    <source>
        <dbReference type="Proteomes" id="UP000229749"/>
    </source>
</evidence>
<feature type="transmembrane region" description="Helical" evidence="1">
    <location>
        <begin position="33"/>
        <end position="56"/>
    </location>
</feature>
<feature type="transmembrane region" description="Helical" evidence="1">
    <location>
        <begin position="7"/>
        <end position="27"/>
    </location>
</feature>